<dbReference type="InterPro" id="IPR003594">
    <property type="entry name" value="HATPase_dom"/>
</dbReference>
<dbReference type="Gene3D" id="1.25.40.10">
    <property type="entry name" value="Tetratricopeptide repeat domain"/>
    <property type="match status" value="1"/>
</dbReference>
<dbReference type="EC" id="2.7.13.3" evidence="2"/>
<dbReference type="SMART" id="SM00387">
    <property type="entry name" value="HATPase_c"/>
    <property type="match status" value="1"/>
</dbReference>
<evidence type="ECO:0000313" key="15">
    <source>
        <dbReference type="Proteomes" id="UP000182057"/>
    </source>
</evidence>
<feature type="region of interest" description="Disordered" evidence="9">
    <location>
        <begin position="68"/>
        <end position="90"/>
    </location>
</feature>
<dbReference type="SMART" id="SM00342">
    <property type="entry name" value="HTH_ARAC"/>
    <property type="match status" value="1"/>
</dbReference>
<dbReference type="Gene3D" id="3.40.50.2300">
    <property type="match status" value="1"/>
</dbReference>
<dbReference type="InterPro" id="IPR011006">
    <property type="entry name" value="CheY-like_superfamily"/>
</dbReference>
<keyword evidence="14" id="KW-0418">Kinase</keyword>
<evidence type="ECO:0000256" key="1">
    <source>
        <dbReference type="ARBA" id="ARBA00000085"/>
    </source>
</evidence>
<dbReference type="Pfam" id="PF12833">
    <property type="entry name" value="HTH_18"/>
    <property type="match status" value="1"/>
</dbReference>
<evidence type="ECO:0000256" key="10">
    <source>
        <dbReference type="SAM" id="Phobius"/>
    </source>
</evidence>
<dbReference type="Gene3D" id="1.10.10.60">
    <property type="entry name" value="Homeodomain-like"/>
    <property type="match status" value="1"/>
</dbReference>
<dbReference type="InterPro" id="IPR018062">
    <property type="entry name" value="HTH_AraC-typ_CS"/>
</dbReference>
<feature type="region of interest" description="Disordered" evidence="9">
    <location>
        <begin position="718"/>
        <end position="739"/>
    </location>
</feature>
<keyword evidence="5" id="KW-0238">DNA-binding</keyword>
<feature type="transmembrane region" description="Helical" evidence="10">
    <location>
        <begin position="33"/>
        <end position="57"/>
    </location>
</feature>
<dbReference type="PRINTS" id="PR00344">
    <property type="entry name" value="BCTRLSENSOR"/>
</dbReference>
<dbReference type="SUPFAM" id="SSF55874">
    <property type="entry name" value="ATPase domain of HSP90 chaperone/DNA topoisomerase II/histidine kinase"/>
    <property type="match status" value="1"/>
</dbReference>
<dbReference type="SMART" id="SM00448">
    <property type="entry name" value="REC"/>
    <property type="match status" value="1"/>
</dbReference>
<keyword evidence="8" id="KW-0175">Coiled coil</keyword>
<evidence type="ECO:0000256" key="8">
    <source>
        <dbReference type="SAM" id="Coils"/>
    </source>
</evidence>
<evidence type="ECO:0000256" key="9">
    <source>
        <dbReference type="SAM" id="MobiDB-lite"/>
    </source>
</evidence>
<evidence type="ECO:0000256" key="4">
    <source>
        <dbReference type="ARBA" id="ARBA00023015"/>
    </source>
</evidence>
<dbReference type="InterPro" id="IPR004358">
    <property type="entry name" value="Sig_transdc_His_kin-like_C"/>
</dbReference>
<comment type="catalytic activity">
    <reaction evidence="1">
        <text>ATP + protein L-histidine = ADP + protein N-phospho-L-histidine.</text>
        <dbReference type="EC" id="2.7.13.3"/>
    </reaction>
</comment>
<dbReference type="Pfam" id="PF02518">
    <property type="entry name" value="HATPase_c"/>
    <property type="match status" value="1"/>
</dbReference>
<organism evidence="14 15">
    <name type="scientific">Tannerella forsythia</name>
    <name type="common">Bacteroides forsythus</name>
    <dbReference type="NCBI Taxonomy" id="28112"/>
    <lineage>
        <taxon>Bacteria</taxon>
        <taxon>Pseudomonadati</taxon>
        <taxon>Bacteroidota</taxon>
        <taxon>Bacteroidia</taxon>
        <taxon>Bacteroidales</taxon>
        <taxon>Tannerellaceae</taxon>
        <taxon>Tannerella</taxon>
    </lineage>
</organism>
<feature type="coiled-coil region" evidence="8">
    <location>
        <begin position="849"/>
        <end position="883"/>
    </location>
</feature>
<keyword evidence="10" id="KW-0812">Transmembrane</keyword>
<dbReference type="SUPFAM" id="SSF47384">
    <property type="entry name" value="Homodimeric domain of signal transducing histidine kinase"/>
    <property type="match status" value="1"/>
</dbReference>
<dbReference type="GO" id="GO:0000155">
    <property type="term" value="F:phosphorelay sensor kinase activity"/>
    <property type="evidence" value="ECO:0007669"/>
    <property type="project" value="InterPro"/>
</dbReference>
<feature type="modified residue" description="4-aspartylphosphate" evidence="7">
    <location>
        <position position="793"/>
    </location>
</feature>
<dbReference type="PANTHER" id="PTHR43547:SF2">
    <property type="entry name" value="HYBRID SIGNAL TRANSDUCTION HISTIDINE KINASE C"/>
    <property type="match status" value="1"/>
</dbReference>
<dbReference type="CDD" id="cd00082">
    <property type="entry name" value="HisKA"/>
    <property type="match status" value="1"/>
</dbReference>
<keyword evidence="10" id="KW-1133">Transmembrane helix</keyword>
<keyword evidence="4" id="KW-0805">Transcription regulation</keyword>
<dbReference type="GO" id="GO:0003700">
    <property type="term" value="F:DNA-binding transcription factor activity"/>
    <property type="evidence" value="ECO:0007669"/>
    <property type="project" value="InterPro"/>
</dbReference>
<dbReference type="InterPro" id="IPR003661">
    <property type="entry name" value="HisK_dim/P_dom"/>
</dbReference>
<accession>A0A1D3UVE1</accession>
<dbReference type="AlphaFoldDB" id="A0A1D3UVE1"/>
<dbReference type="InterPro" id="IPR005467">
    <property type="entry name" value="His_kinase_dom"/>
</dbReference>
<dbReference type="SMART" id="SM00388">
    <property type="entry name" value="HisKA"/>
    <property type="match status" value="1"/>
</dbReference>
<dbReference type="PANTHER" id="PTHR43547">
    <property type="entry name" value="TWO-COMPONENT HISTIDINE KINASE"/>
    <property type="match status" value="1"/>
</dbReference>
<evidence type="ECO:0000259" key="11">
    <source>
        <dbReference type="PROSITE" id="PS01124"/>
    </source>
</evidence>
<dbReference type="Proteomes" id="UP000182057">
    <property type="component" value="Unassembled WGS sequence"/>
</dbReference>
<dbReference type="GO" id="GO:0043565">
    <property type="term" value="F:sequence-specific DNA binding"/>
    <property type="evidence" value="ECO:0007669"/>
    <property type="project" value="InterPro"/>
</dbReference>
<keyword evidence="6" id="KW-0804">Transcription</keyword>
<dbReference type="Pfam" id="PF00512">
    <property type="entry name" value="HisKA"/>
    <property type="match status" value="1"/>
</dbReference>
<gene>
    <name evidence="14" type="primary">tmoS_2</name>
    <name evidence="14" type="ORF">TFUB20_02337</name>
</gene>
<feature type="transmembrane region" description="Helical" evidence="10">
    <location>
        <begin position="450"/>
        <end position="472"/>
    </location>
</feature>
<dbReference type="InterPro" id="IPR036890">
    <property type="entry name" value="HATPase_C_sf"/>
</dbReference>
<feature type="domain" description="HTH araC/xylS-type" evidence="11">
    <location>
        <begin position="897"/>
        <end position="998"/>
    </location>
</feature>
<keyword evidence="14" id="KW-0808">Transferase</keyword>
<evidence type="ECO:0000256" key="5">
    <source>
        <dbReference type="ARBA" id="ARBA00023125"/>
    </source>
</evidence>
<dbReference type="InterPro" id="IPR001789">
    <property type="entry name" value="Sig_transdc_resp-reg_receiver"/>
</dbReference>
<dbReference type="Pfam" id="PF00072">
    <property type="entry name" value="Response_reg"/>
    <property type="match status" value="1"/>
</dbReference>
<evidence type="ECO:0000256" key="3">
    <source>
        <dbReference type="ARBA" id="ARBA00022553"/>
    </source>
</evidence>
<evidence type="ECO:0000256" key="2">
    <source>
        <dbReference type="ARBA" id="ARBA00012438"/>
    </source>
</evidence>
<dbReference type="EMBL" id="FMMM01000078">
    <property type="protein sequence ID" value="SCQ24160.1"/>
    <property type="molecule type" value="Genomic_DNA"/>
</dbReference>
<reference evidence="14 15" key="1">
    <citation type="submission" date="2016-09" db="EMBL/GenBank/DDBJ databases">
        <authorList>
            <person name="Capua I."/>
            <person name="De Benedictis P."/>
            <person name="Joannis T."/>
            <person name="Lombin L.H."/>
            <person name="Cattoli G."/>
        </authorList>
    </citation>
    <scope>NUCLEOTIDE SEQUENCE [LARGE SCALE GENOMIC DNA]</scope>
    <source>
        <strain evidence="14 15">UB20</strain>
    </source>
</reference>
<dbReference type="InterPro" id="IPR009057">
    <property type="entry name" value="Homeodomain-like_sf"/>
</dbReference>
<name>A0A1D3UVE1_TANFO</name>
<dbReference type="SUPFAM" id="SSF52172">
    <property type="entry name" value="CheY-like"/>
    <property type="match status" value="1"/>
</dbReference>
<dbReference type="InterPro" id="IPR019734">
    <property type="entry name" value="TPR_rpt"/>
</dbReference>
<dbReference type="OrthoDB" id="1116352at2"/>
<evidence type="ECO:0000256" key="7">
    <source>
        <dbReference type="PROSITE-ProRule" id="PRU00169"/>
    </source>
</evidence>
<keyword evidence="3 7" id="KW-0597">Phosphoprotein</keyword>
<dbReference type="InterPro" id="IPR018060">
    <property type="entry name" value="HTH_AraC"/>
</dbReference>
<dbReference type="PROSITE" id="PS00041">
    <property type="entry name" value="HTH_ARAC_FAMILY_1"/>
    <property type="match status" value="1"/>
</dbReference>
<dbReference type="SUPFAM" id="SSF46689">
    <property type="entry name" value="Homeodomain-like"/>
    <property type="match status" value="1"/>
</dbReference>
<evidence type="ECO:0000259" key="13">
    <source>
        <dbReference type="PROSITE" id="PS50110"/>
    </source>
</evidence>
<keyword evidence="10" id="KW-0472">Membrane</keyword>
<evidence type="ECO:0000313" key="14">
    <source>
        <dbReference type="EMBL" id="SCQ24160.1"/>
    </source>
</evidence>
<dbReference type="PROSITE" id="PS50109">
    <property type="entry name" value="HIS_KIN"/>
    <property type="match status" value="1"/>
</dbReference>
<evidence type="ECO:0000256" key="6">
    <source>
        <dbReference type="ARBA" id="ARBA00023163"/>
    </source>
</evidence>
<dbReference type="SUPFAM" id="SSF48452">
    <property type="entry name" value="TPR-like"/>
    <property type="match status" value="2"/>
</dbReference>
<dbReference type="PROSITE" id="PS01124">
    <property type="entry name" value="HTH_ARAC_FAMILY_2"/>
    <property type="match status" value="1"/>
</dbReference>
<dbReference type="SMART" id="SM00028">
    <property type="entry name" value="TPR"/>
    <property type="match status" value="4"/>
</dbReference>
<sequence length="1000" mass="113040">MNPISMNYPKSSIMQHDSHDEKVGLYPMPMCKHWNICGGGLTLSVIWALISIFSMLVSCGDGRTKRPSDRIAHSSHAGHVDSAARVDTSEPGHEMNRLLDDFDHQHGKRRMAAAQPIFDLLYREEMTDSLLHATPGMPADSLEMLVWYWAGEYFYEVQDYNEGLRCATRALPLTYRAGDLMLQSDCERLVGLFHFRMSDYAQAIKYAQKSLESSRRHGDLSRTSSSLNTLAGICLVAKQLDDGERYILEAIRYSTAAGDSNRMAIQYGMASEIYHVMGKAQQALDYARRACEIDEARGNTAKVGIRLSQMATAQMDLGLDAEAERSLLHAIPILDEVGNELSLSICRNQMGELLNRRGAHDEAAHYFRQAVDKFAARKDMYNESRSRIGLYEALKGNNPTEASRHLLRYAELKDSIYRHDMEQNVSHYNVRYKTEELALQQARERTEKRVILIAGIALVAVLLLVMAVIIYMGRVRRRNHRLLKQVSQLREDFFTNITHEFRTPLTVILGLSHELQTPIDDPEETADKARTIERQGNNLLTLINQLLDISKIKSAVGNTDWRTGDITAYLSMIIESYRDYALSRNINLQFFSKGEVEMDFVPDYVIKMMNNLLSNAFKFTPAYGKVNVLTWREGDLLFIDVSDTGRGIGREEFSNIFKPFYQAGSEACNIGTGVGLALVKQIVDAVEGRITVESTLGRGTTFHISMPIRHRGLQPITTATEPNRPLLPEVTPDPQDSDSEDNACHLLIIEDNADVAAYIGSQFADRYTLSYATDGGAGLEKALTLVPDLIITDLMMPGMDGLEVCRQIRGNEIVNHIPIIVVTAKITEKERIEGIEAGADAYLAKPFNSDELRTRVEKLLEGRRLLQEKFAKISMEIKENEKQDLDMPQEADLRFLAKVSDFIYRQLSRNQATDVLTVASTMCMSPRQFYRKINALTGYAPSVYIQRLKIRKARNLLDKDPTIRFMEVADLCGFDAYPNFVRAFKNVCGVTPTEYRRRED</sequence>
<dbReference type="InterPro" id="IPR036097">
    <property type="entry name" value="HisK_dim/P_sf"/>
</dbReference>
<evidence type="ECO:0000259" key="12">
    <source>
        <dbReference type="PROSITE" id="PS50109"/>
    </source>
</evidence>
<proteinExistence type="predicted"/>
<feature type="domain" description="Response regulatory" evidence="13">
    <location>
        <begin position="745"/>
        <end position="860"/>
    </location>
</feature>
<dbReference type="PROSITE" id="PS50110">
    <property type="entry name" value="RESPONSE_REGULATORY"/>
    <property type="match status" value="1"/>
</dbReference>
<dbReference type="CDD" id="cd17574">
    <property type="entry name" value="REC_OmpR"/>
    <property type="match status" value="1"/>
</dbReference>
<protein>
    <recommendedName>
        <fullName evidence="2">histidine kinase</fullName>
        <ecNumber evidence="2">2.7.13.3</ecNumber>
    </recommendedName>
</protein>
<dbReference type="Gene3D" id="3.30.565.10">
    <property type="entry name" value="Histidine kinase-like ATPase, C-terminal domain"/>
    <property type="match status" value="1"/>
</dbReference>
<feature type="domain" description="Histidine kinase" evidence="12">
    <location>
        <begin position="496"/>
        <end position="710"/>
    </location>
</feature>
<dbReference type="Gene3D" id="1.10.287.130">
    <property type="match status" value="1"/>
</dbReference>
<dbReference type="InterPro" id="IPR011990">
    <property type="entry name" value="TPR-like_helical_dom_sf"/>
</dbReference>